<dbReference type="GO" id="GO:0090110">
    <property type="term" value="P:COPII-coated vesicle cargo loading"/>
    <property type="evidence" value="ECO:0007669"/>
    <property type="project" value="TreeGrafter"/>
</dbReference>
<dbReference type="Pfam" id="PF04811">
    <property type="entry name" value="Sec23_trunk"/>
    <property type="match status" value="1"/>
</dbReference>
<evidence type="ECO:0000256" key="4">
    <source>
        <dbReference type="SAM" id="MobiDB-lite"/>
    </source>
</evidence>
<keyword evidence="2" id="KW-0813">Transport</keyword>
<evidence type="ECO:0000259" key="6">
    <source>
        <dbReference type="Pfam" id="PF04810"/>
    </source>
</evidence>
<dbReference type="InterPro" id="IPR036180">
    <property type="entry name" value="Gelsolin-like_dom_sf"/>
</dbReference>
<keyword evidence="3" id="KW-0653">Protein transport</keyword>
<dbReference type="HOGENOM" id="CLU_004589_1_0_1"/>
<evidence type="ECO:0000256" key="3">
    <source>
        <dbReference type="ARBA" id="ARBA00022927"/>
    </source>
</evidence>
<dbReference type="Gene3D" id="2.30.30.380">
    <property type="entry name" value="Zn-finger domain of Sec23/24"/>
    <property type="match status" value="1"/>
</dbReference>
<comment type="similarity">
    <text evidence="1">Belongs to the SEC23/SEC24 family. SEC24 subfamily.</text>
</comment>
<dbReference type="Pfam" id="PF00626">
    <property type="entry name" value="Gelsolin"/>
    <property type="match status" value="1"/>
</dbReference>
<dbReference type="eggNOG" id="KOG1984">
    <property type="taxonomic scope" value="Eukaryota"/>
</dbReference>
<dbReference type="GO" id="GO:0070971">
    <property type="term" value="C:endoplasmic reticulum exit site"/>
    <property type="evidence" value="ECO:0007669"/>
    <property type="project" value="TreeGrafter"/>
</dbReference>
<feature type="compositionally biased region" description="Low complexity" evidence="4">
    <location>
        <begin position="53"/>
        <end position="73"/>
    </location>
</feature>
<dbReference type="SUPFAM" id="SSF53300">
    <property type="entry name" value="vWA-like"/>
    <property type="match status" value="1"/>
</dbReference>
<dbReference type="Gene3D" id="3.40.20.10">
    <property type="entry name" value="Severin"/>
    <property type="match status" value="1"/>
</dbReference>
<feature type="compositionally biased region" description="Polar residues" evidence="4">
    <location>
        <begin position="148"/>
        <end position="161"/>
    </location>
</feature>
<dbReference type="Gene3D" id="3.40.50.410">
    <property type="entry name" value="von Willebrand factor, type A domain"/>
    <property type="match status" value="1"/>
</dbReference>
<comment type="caution">
    <text evidence="10">The sequence shown here is derived from an EMBL/GenBank/DDBJ whole genome shotgun (WGS) entry which is preliminary data.</text>
</comment>
<dbReference type="GO" id="GO:0006886">
    <property type="term" value="P:intracellular protein transport"/>
    <property type="evidence" value="ECO:0007669"/>
    <property type="project" value="InterPro"/>
</dbReference>
<dbReference type="InterPro" id="IPR006896">
    <property type="entry name" value="Sec23/24_trunk_dom"/>
</dbReference>
<sequence>MAQQDWQRQHAQRHGAMSPPQGVVSPPPGNRGQPQQRQATPSLAPGQQAFRPPSQNQQRPMQAQQRPGMPMQPSQSATGTQQQPPRPPQGVPQSNGMNARQPSYPAQPGQNAFLGAPQHVQARSPSPVQQPLYGANVVNQQLSNAMAQTSIASTSEPQQYPANDMLAGPARTKRSQRAYHVQEDQAEPQQQYGQQAFEQQLRQQQMQQQQQQYQQQQFQQQPVHQPPVANQSMQHPYANAPPPGPQPTGMAMQHEEPVYQQQEDPLQPQIPQPPHSAGQRLNGPRTRIDPNSIPSPVAVQAADQRLFEQEPFLTAGRGAVPLSSTDFLAIDQGNCNPRFLRLTTYSIPSSDDIAQSAQMPLAMVLQPFARLKVEEGEVPLVDFGEVGPPRCSGCRGYINPWCVFIEGGGKYICNLCGAPTVVPPEYFAHLDMSGRRVDQDERAELARGSIDFVAPREYWVQNGAPSEDLPPRQPEPIRMIFAIDVSWNAMKTGMVREVAEALKMMFYGRAAEDGEVTADQQQAAAQTSLAPGTRIAIMTFDRAVQFYNLLEGLEQPQMLVVPDIDDIFMPLNQGFFVDPEASRPAITALLDSLPDLFAQTATVEAAIGAPIQASLHALKSFGGQVTLFQTILPTVGPGALKTREDQKLYGTDKEKALFSPQDPWYRQIGEECADCGIGINLFLFPSQYIDVATLSVLPGLTGGDLQFFTRFDPVRDGPRLRAQVLRIAQRETGYSVTMRIRCSNGLRVANHHGNFFQRNVTDLEFGCLDADKTISALIQHEGGRLDESKDAHFQCAVLYTSATGQRRVRCHNLSVPITSLLANVFRYADVDTTLAYVAKECVFNAATKALRDIREQLTDTCVKILLAYRKHCASSTSPGQLILPESFKLLPVYTMALTKSKAIKGGAVISDVRAYYMRMLRSIGVTNLVELLYPRMLSIHDLPADAGFPDESGKLVVPELIRTSYARLVPHGAYIIENGEVAILWLGHAVSPQILTDLYGVESLEDLDIRMSVLPRLPTRLSEQVRNLIKHAEARRQGMHLPVLIARQNMDGLEMEFGNMLVEDQNNDAMSYVDYLCQVHKNIQGILVGAAKASAANDDSAASLWKSLY</sequence>
<proteinExistence type="inferred from homology"/>
<dbReference type="Gene3D" id="1.20.120.730">
    <property type="entry name" value="Sec23/Sec24 helical domain"/>
    <property type="match status" value="1"/>
</dbReference>
<feature type="region of interest" description="Disordered" evidence="4">
    <location>
        <begin position="148"/>
        <end position="291"/>
    </location>
</feature>
<feature type="region of interest" description="Disordered" evidence="4">
    <location>
        <begin position="1"/>
        <end position="135"/>
    </location>
</feature>
<dbReference type="Pfam" id="PF04815">
    <property type="entry name" value="Sec23_helical"/>
    <property type="match status" value="1"/>
</dbReference>
<reference evidence="10 11" key="1">
    <citation type="journal article" date="2011" name="J. Gen. Appl. Microbiol.">
        <title>Draft genome sequencing of the enigmatic basidiomycete Mixia osmundae.</title>
        <authorList>
            <person name="Nishida H."/>
            <person name="Nagatsuka Y."/>
            <person name="Sugiyama J."/>
        </authorList>
    </citation>
    <scope>NUCLEOTIDE SEQUENCE [LARGE SCALE GENOMIC DNA]</scope>
    <source>
        <strain evidence="11">CBS 9802 / IAM 14324 / JCM 22182 / KY 12970</strain>
    </source>
</reference>
<dbReference type="InterPro" id="IPR012990">
    <property type="entry name" value="Beta-sandwich_Sec23_24"/>
</dbReference>
<dbReference type="AlphaFoldDB" id="G7E8R8"/>
<dbReference type="InterPro" id="IPR007123">
    <property type="entry name" value="Gelsolin-like_dom"/>
</dbReference>
<dbReference type="SUPFAM" id="SSF81995">
    <property type="entry name" value="beta-sandwich domain of Sec23/24"/>
    <property type="match status" value="1"/>
</dbReference>
<feature type="domain" description="Sec23/Sec24 helical" evidence="8">
    <location>
        <begin position="829"/>
        <end position="929"/>
    </location>
</feature>
<dbReference type="InterPro" id="IPR036174">
    <property type="entry name" value="Znf_Sec23_Sec24_sf"/>
</dbReference>
<dbReference type="SUPFAM" id="SSF82754">
    <property type="entry name" value="C-terminal, gelsolin-like domain of Sec23/24"/>
    <property type="match status" value="1"/>
</dbReference>
<dbReference type="Proteomes" id="UP000009131">
    <property type="component" value="Unassembled WGS sequence"/>
</dbReference>
<evidence type="ECO:0000259" key="8">
    <source>
        <dbReference type="Pfam" id="PF04815"/>
    </source>
</evidence>
<feature type="domain" description="Sec23/Sec24 trunk" evidence="7">
    <location>
        <begin position="474"/>
        <end position="726"/>
    </location>
</feature>
<dbReference type="InterPro" id="IPR050550">
    <property type="entry name" value="SEC23_SEC24_subfamily"/>
</dbReference>
<feature type="domain" description="Zinc finger Sec23/Sec24-type" evidence="6">
    <location>
        <begin position="388"/>
        <end position="426"/>
    </location>
</feature>
<name>G7E8R8_MIXOS</name>
<dbReference type="PANTHER" id="PTHR13803:SF4">
    <property type="entry name" value="SECRETORY 24CD, ISOFORM C"/>
    <property type="match status" value="1"/>
</dbReference>
<accession>G7E8R8</accession>
<reference evidence="10 11" key="2">
    <citation type="journal article" date="2012" name="Open Biol.">
        <title>Characteristics of nucleosomes and linker DNA regions on the genome of the basidiomycete Mixia osmundae revealed by mono- and dinucleosome mapping.</title>
        <authorList>
            <person name="Nishida H."/>
            <person name="Kondo S."/>
            <person name="Matsumoto T."/>
            <person name="Suzuki Y."/>
            <person name="Yoshikawa H."/>
            <person name="Taylor T.D."/>
            <person name="Sugiyama J."/>
        </authorList>
    </citation>
    <scope>NUCLEOTIDE SEQUENCE [LARGE SCALE GENOMIC DNA]</scope>
    <source>
        <strain evidence="11">CBS 9802 / IAM 14324 / JCM 22182 / KY 12970</strain>
    </source>
</reference>
<evidence type="ECO:0000259" key="7">
    <source>
        <dbReference type="Pfam" id="PF04811"/>
    </source>
</evidence>
<dbReference type="GO" id="GO:0030127">
    <property type="term" value="C:COPII vesicle coat"/>
    <property type="evidence" value="ECO:0007669"/>
    <property type="project" value="InterPro"/>
</dbReference>
<dbReference type="Pfam" id="PF04810">
    <property type="entry name" value="zf-Sec23_Sec24"/>
    <property type="match status" value="1"/>
</dbReference>
<evidence type="ECO:0000256" key="2">
    <source>
        <dbReference type="ARBA" id="ARBA00022448"/>
    </source>
</evidence>
<dbReference type="InterPro" id="IPR036175">
    <property type="entry name" value="Sec23/24_helical_dom_sf"/>
</dbReference>
<dbReference type="GO" id="GO:0000149">
    <property type="term" value="F:SNARE binding"/>
    <property type="evidence" value="ECO:0007669"/>
    <property type="project" value="TreeGrafter"/>
</dbReference>
<dbReference type="InParanoid" id="G7E8R8"/>
<evidence type="ECO:0000313" key="10">
    <source>
        <dbReference type="EMBL" id="GAA99536.1"/>
    </source>
</evidence>
<dbReference type="InterPro" id="IPR006895">
    <property type="entry name" value="Znf_Sec23_Sec24"/>
</dbReference>
<evidence type="ECO:0000313" key="11">
    <source>
        <dbReference type="Proteomes" id="UP000009131"/>
    </source>
</evidence>
<evidence type="ECO:0000256" key="1">
    <source>
        <dbReference type="ARBA" id="ARBA00008334"/>
    </source>
</evidence>
<dbReference type="InterPro" id="IPR029006">
    <property type="entry name" value="ADF-H/Gelsolin-like_dom_sf"/>
</dbReference>
<dbReference type="SUPFAM" id="SSF81811">
    <property type="entry name" value="Helical domain of Sec23/24"/>
    <property type="match status" value="1"/>
</dbReference>
<dbReference type="FunCoup" id="G7E8R8">
    <property type="interactions" value="571"/>
</dbReference>
<dbReference type="EMBL" id="BABT02000220">
    <property type="protein sequence ID" value="GAA99536.1"/>
    <property type="molecule type" value="Genomic_DNA"/>
</dbReference>
<feature type="compositionally biased region" description="Low complexity" evidence="4">
    <location>
        <begin position="187"/>
        <end position="223"/>
    </location>
</feature>
<feature type="compositionally biased region" description="Low complexity" evidence="4">
    <location>
        <begin position="18"/>
        <end position="38"/>
    </location>
</feature>
<protein>
    <submittedName>
        <fullName evidence="10">Uncharacterized protein</fullName>
    </submittedName>
</protein>
<dbReference type="InterPro" id="IPR036465">
    <property type="entry name" value="vWFA_dom_sf"/>
</dbReference>
<gene>
    <name evidence="10" type="primary">Mo06237</name>
    <name evidence="10" type="ORF">E5Q_06237</name>
</gene>
<evidence type="ECO:0000259" key="9">
    <source>
        <dbReference type="Pfam" id="PF08033"/>
    </source>
</evidence>
<feature type="domain" description="Gelsolin-like" evidence="5">
    <location>
        <begin position="956"/>
        <end position="1027"/>
    </location>
</feature>
<dbReference type="Gene3D" id="2.60.40.1670">
    <property type="entry name" value="beta-sandwich domain of Sec23/24"/>
    <property type="match status" value="1"/>
</dbReference>
<dbReference type="OrthoDB" id="49016at2759"/>
<keyword evidence="11" id="KW-1185">Reference proteome</keyword>
<dbReference type="STRING" id="764103.G7E8R8"/>
<dbReference type="Pfam" id="PF08033">
    <property type="entry name" value="Sec23_BS"/>
    <property type="match status" value="1"/>
</dbReference>
<evidence type="ECO:0000259" key="5">
    <source>
        <dbReference type="Pfam" id="PF00626"/>
    </source>
</evidence>
<organism evidence="10 11">
    <name type="scientific">Mixia osmundae (strain CBS 9802 / IAM 14324 / JCM 22182 / KY 12970)</name>
    <dbReference type="NCBI Taxonomy" id="764103"/>
    <lineage>
        <taxon>Eukaryota</taxon>
        <taxon>Fungi</taxon>
        <taxon>Dikarya</taxon>
        <taxon>Basidiomycota</taxon>
        <taxon>Pucciniomycotina</taxon>
        <taxon>Mixiomycetes</taxon>
        <taxon>Mixiales</taxon>
        <taxon>Mixiaceae</taxon>
        <taxon>Mixia</taxon>
    </lineage>
</organism>
<dbReference type="PANTHER" id="PTHR13803">
    <property type="entry name" value="SEC24-RELATED PROTEIN"/>
    <property type="match status" value="1"/>
</dbReference>
<dbReference type="GO" id="GO:0008270">
    <property type="term" value="F:zinc ion binding"/>
    <property type="evidence" value="ECO:0007669"/>
    <property type="project" value="InterPro"/>
</dbReference>
<dbReference type="InterPro" id="IPR006900">
    <property type="entry name" value="Sec23/24_helical_dom"/>
</dbReference>
<dbReference type="SUPFAM" id="SSF82919">
    <property type="entry name" value="Zn-finger domain of Sec23/24"/>
    <property type="match status" value="1"/>
</dbReference>
<feature type="domain" description="Sec23/Sec24 beta-sandwich" evidence="9">
    <location>
        <begin position="733"/>
        <end position="818"/>
    </location>
</feature>